<dbReference type="EMBL" id="JANIIK010000118">
    <property type="protein sequence ID" value="KAJ3585212.1"/>
    <property type="molecule type" value="Genomic_DNA"/>
</dbReference>
<proteinExistence type="predicted"/>
<protein>
    <submittedName>
        <fullName evidence="3">Uncharacterized protein</fullName>
    </submittedName>
</protein>
<feature type="compositionally biased region" description="Polar residues" evidence="1">
    <location>
        <begin position="110"/>
        <end position="122"/>
    </location>
</feature>
<keyword evidence="4" id="KW-1185">Reference proteome</keyword>
<keyword evidence="2" id="KW-0472">Membrane</keyword>
<keyword evidence="2" id="KW-0812">Transmembrane</keyword>
<evidence type="ECO:0000313" key="3">
    <source>
        <dbReference type="EMBL" id="KAJ3585212.1"/>
    </source>
</evidence>
<evidence type="ECO:0000256" key="1">
    <source>
        <dbReference type="SAM" id="MobiDB-lite"/>
    </source>
</evidence>
<dbReference type="OrthoDB" id="5983381at2759"/>
<sequence length="181" mass="19379">MESEAPPQKRPSPRTAVLNLFSSLCSVASIAFCVFLSLNASGIRTRLEALESGVDTSPLLRPPGGSADHLDALIQGRVDQLLSQRSYEHFAKIRTARQAEPTECTCPPGKQQQTHRQPHPSVSSALCTVVRGHIDTEGRSTHGTTNLVSQPFRGSHPGGGLHVNHALITQNLHPTRGNGGV</sequence>
<accession>A0A9Q0DEJ4</accession>
<dbReference type="Proteomes" id="UP001148018">
    <property type="component" value="Unassembled WGS sequence"/>
</dbReference>
<gene>
    <name evidence="3" type="ORF">NHX12_013933</name>
</gene>
<evidence type="ECO:0000256" key="2">
    <source>
        <dbReference type="SAM" id="Phobius"/>
    </source>
</evidence>
<reference evidence="3" key="1">
    <citation type="submission" date="2022-07" db="EMBL/GenBank/DDBJ databases">
        <title>Chromosome-level genome of Muraenolepis orangiensis.</title>
        <authorList>
            <person name="Kim J."/>
        </authorList>
    </citation>
    <scope>NUCLEOTIDE SEQUENCE</scope>
    <source>
        <strain evidence="3">KU_S4_2022</strain>
        <tissue evidence="3">Muscle</tissue>
    </source>
</reference>
<evidence type="ECO:0000313" key="4">
    <source>
        <dbReference type="Proteomes" id="UP001148018"/>
    </source>
</evidence>
<feature type="transmembrane region" description="Helical" evidence="2">
    <location>
        <begin position="20"/>
        <end position="38"/>
    </location>
</feature>
<comment type="caution">
    <text evidence="3">The sequence shown here is derived from an EMBL/GenBank/DDBJ whole genome shotgun (WGS) entry which is preliminary data.</text>
</comment>
<name>A0A9Q0DEJ4_9TELE</name>
<feature type="region of interest" description="Disordered" evidence="1">
    <location>
        <begin position="99"/>
        <end position="122"/>
    </location>
</feature>
<organism evidence="3 4">
    <name type="scientific">Muraenolepis orangiensis</name>
    <name type="common">Patagonian moray cod</name>
    <dbReference type="NCBI Taxonomy" id="630683"/>
    <lineage>
        <taxon>Eukaryota</taxon>
        <taxon>Metazoa</taxon>
        <taxon>Chordata</taxon>
        <taxon>Craniata</taxon>
        <taxon>Vertebrata</taxon>
        <taxon>Euteleostomi</taxon>
        <taxon>Actinopterygii</taxon>
        <taxon>Neopterygii</taxon>
        <taxon>Teleostei</taxon>
        <taxon>Neoteleostei</taxon>
        <taxon>Acanthomorphata</taxon>
        <taxon>Zeiogadaria</taxon>
        <taxon>Gadariae</taxon>
        <taxon>Gadiformes</taxon>
        <taxon>Muraenolepidoidei</taxon>
        <taxon>Muraenolepididae</taxon>
        <taxon>Muraenolepis</taxon>
    </lineage>
</organism>
<dbReference type="AlphaFoldDB" id="A0A9Q0DEJ4"/>
<keyword evidence="2" id="KW-1133">Transmembrane helix</keyword>